<dbReference type="EMBL" id="BSTK01000001">
    <property type="protein sequence ID" value="GLY82107.1"/>
    <property type="molecule type" value="Genomic_DNA"/>
</dbReference>
<gene>
    <name evidence="2" type="ORF">Airi02_000390</name>
</gene>
<evidence type="ECO:0000256" key="1">
    <source>
        <dbReference type="SAM" id="MobiDB-lite"/>
    </source>
</evidence>
<accession>A0A9W6RXT9</accession>
<reference evidence="2" key="1">
    <citation type="submission" date="2023-03" db="EMBL/GenBank/DDBJ databases">
        <title>Actinoallomurus iriomotensis NBRC 103684.</title>
        <authorList>
            <person name="Ichikawa N."/>
            <person name="Sato H."/>
            <person name="Tonouchi N."/>
        </authorList>
    </citation>
    <scope>NUCLEOTIDE SEQUENCE</scope>
    <source>
        <strain evidence="2">NBRC 103684</strain>
    </source>
</reference>
<dbReference type="AlphaFoldDB" id="A0A9W6RXT9"/>
<keyword evidence="3" id="KW-1185">Reference proteome</keyword>
<feature type="compositionally biased region" description="Pro residues" evidence="1">
    <location>
        <begin position="58"/>
        <end position="69"/>
    </location>
</feature>
<evidence type="ECO:0000313" key="2">
    <source>
        <dbReference type="EMBL" id="GLY82107.1"/>
    </source>
</evidence>
<sequence length="69" mass="7372">MELATGVSRWGLMISHGGYPEAEIVITILSVTITSPIVRRGRASQTENAHRSRAPDPLSGPFPEPAFAA</sequence>
<organism evidence="2 3">
    <name type="scientific">Actinoallomurus iriomotensis</name>
    <dbReference type="NCBI Taxonomy" id="478107"/>
    <lineage>
        <taxon>Bacteria</taxon>
        <taxon>Bacillati</taxon>
        <taxon>Actinomycetota</taxon>
        <taxon>Actinomycetes</taxon>
        <taxon>Streptosporangiales</taxon>
        <taxon>Thermomonosporaceae</taxon>
        <taxon>Actinoallomurus</taxon>
    </lineage>
</organism>
<dbReference type="Proteomes" id="UP001165074">
    <property type="component" value="Unassembled WGS sequence"/>
</dbReference>
<name>A0A9W6RXT9_9ACTN</name>
<proteinExistence type="predicted"/>
<comment type="caution">
    <text evidence="2">The sequence shown here is derived from an EMBL/GenBank/DDBJ whole genome shotgun (WGS) entry which is preliminary data.</text>
</comment>
<evidence type="ECO:0000313" key="3">
    <source>
        <dbReference type="Proteomes" id="UP001165074"/>
    </source>
</evidence>
<feature type="region of interest" description="Disordered" evidence="1">
    <location>
        <begin position="39"/>
        <end position="69"/>
    </location>
</feature>
<protein>
    <submittedName>
        <fullName evidence="2">Uncharacterized protein</fullName>
    </submittedName>
</protein>